<evidence type="ECO:0000256" key="6">
    <source>
        <dbReference type="ARBA" id="ARBA00023136"/>
    </source>
</evidence>
<evidence type="ECO:0000256" key="4">
    <source>
        <dbReference type="ARBA" id="ARBA00022692"/>
    </source>
</evidence>
<feature type="transmembrane region" description="Helical" evidence="7">
    <location>
        <begin position="39"/>
        <end position="58"/>
    </location>
</feature>
<dbReference type="InterPro" id="IPR011701">
    <property type="entry name" value="MFS"/>
</dbReference>
<dbReference type="InterPro" id="IPR050189">
    <property type="entry name" value="MFS_Efflux_Transporters"/>
</dbReference>
<dbReference type="SUPFAM" id="SSF103473">
    <property type="entry name" value="MFS general substrate transporter"/>
    <property type="match status" value="1"/>
</dbReference>
<comment type="subcellular location">
    <subcellularLocation>
        <location evidence="1">Cell membrane</location>
        <topology evidence="1">Multi-pass membrane protein</topology>
    </subcellularLocation>
</comment>
<feature type="transmembrane region" description="Helical" evidence="7">
    <location>
        <begin position="269"/>
        <end position="288"/>
    </location>
</feature>
<evidence type="ECO:0000256" key="2">
    <source>
        <dbReference type="ARBA" id="ARBA00022448"/>
    </source>
</evidence>
<reference evidence="9 12" key="2">
    <citation type="submission" date="2020-12" db="EMBL/GenBank/DDBJ databases">
        <title>Genomic analysis of Staphylococcus felis from a cat with skin infection.</title>
        <authorList>
            <person name="Aslantas O."/>
            <person name="Keskin O."/>
            <person name="Buyukaltay K."/>
            <person name="Gullu Yucetepe A."/>
        </authorList>
    </citation>
    <scope>NUCLEOTIDE SEQUENCE [LARGE SCALE GENOMIC DNA]</scope>
    <source>
        <strain evidence="9 12">HARRANVET</strain>
    </source>
</reference>
<dbReference type="RefSeq" id="WP_115855975.1">
    <property type="nucleotide sequence ID" value="NZ_CAJUZR010000043.1"/>
</dbReference>
<keyword evidence="5 7" id="KW-1133">Transmembrane helix</keyword>
<gene>
    <name evidence="10" type="ORF">DOS76_05170</name>
    <name evidence="9" type="ORF">I9026_10435</name>
</gene>
<feature type="transmembrane region" description="Helical" evidence="7">
    <location>
        <begin position="132"/>
        <end position="151"/>
    </location>
</feature>
<dbReference type="EMBL" id="QKYD01000083">
    <property type="protein sequence ID" value="REI22668.1"/>
    <property type="molecule type" value="Genomic_DNA"/>
</dbReference>
<feature type="transmembrane region" description="Helical" evidence="7">
    <location>
        <begin position="94"/>
        <end position="120"/>
    </location>
</feature>
<keyword evidence="4 7" id="KW-0812">Transmembrane</keyword>
<sequence>MTIMRTITFMLSIFIVGMVELVVAGIMNLMSADLNVSEAWIGQLVTIYAFTFALTGPILVKLTSRYSPKVVLLSAIVFFVIGNLMIALSPNFVILIIGRIISSAAAALIVVKILAVTVVLSRPEHRGKMLGIVYTGFSGSNVFGVPIGTLIGDWLGWRFTFGMIIAVGVLAGVLLAVYLPKQLTTHHEEPVTSTKQPLHHKREIFKLLSITFIVLTANSAAYIYINPLILSGDHTIQFVSLALLVIGIAGMLGTSMGGYLTDRLSPKKWLLISVSCFIAIMLILNQLWSTSIWLLLFLFIWHIIQWSTNPAIQSGLIDQAQGDHSHVMSWNMSALNAGIGFGALLGGIIVSHISLFATLYIASLLGVMALVIVISLKSPKTHRHSA</sequence>
<dbReference type="PANTHER" id="PTHR43124">
    <property type="entry name" value="PURINE EFFLUX PUMP PBUE"/>
    <property type="match status" value="1"/>
</dbReference>
<evidence type="ECO:0000313" key="12">
    <source>
        <dbReference type="Proteomes" id="UP000597038"/>
    </source>
</evidence>
<dbReference type="Proteomes" id="UP000256337">
    <property type="component" value="Unassembled WGS sequence"/>
</dbReference>
<protein>
    <submittedName>
        <fullName evidence="10">Chloramphenicol resistance protein</fullName>
    </submittedName>
    <submittedName>
        <fullName evidence="9">MFS transporter</fullName>
    </submittedName>
</protein>
<feature type="transmembrane region" description="Helical" evidence="7">
    <location>
        <begin position="359"/>
        <end position="376"/>
    </location>
</feature>
<evidence type="ECO:0000256" key="7">
    <source>
        <dbReference type="SAM" id="Phobius"/>
    </source>
</evidence>
<dbReference type="CDD" id="cd17324">
    <property type="entry name" value="MFS_NepI_like"/>
    <property type="match status" value="1"/>
</dbReference>
<dbReference type="PROSITE" id="PS50850">
    <property type="entry name" value="MFS"/>
    <property type="match status" value="1"/>
</dbReference>
<dbReference type="InterPro" id="IPR036259">
    <property type="entry name" value="MFS_trans_sf"/>
</dbReference>
<keyword evidence="6 7" id="KW-0472">Membrane</keyword>
<dbReference type="PANTHER" id="PTHR43124:SF8">
    <property type="entry name" value="INNER MEMBRANE TRANSPORT PROTEIN YDHP"/>
    <property type="match status" value="1"/>
</dbReference>
<proteinExistence type="predicted"/>
<feature type="transmembrane region" description="Helical" evidence="7">
    <location>
        <begin position="204"/>
        <end position="225"/>
    </location>
</feature>
<feature type="transmembrane region" description="Helical" evidence="7">
    <location>
        <begin position="237"/>
        <end position="257"/>
    </location>
</feature>
<reference evidence="10 11" key="1">
    <citation type="journal article" date="2018" name="Vet. Microbiol.">
        <title>Characterisation of Staphylococcus felis isolated from cats using whole genome sequencing.</title>
        <authorList>
            <person name="Worthing K."/>
            <person name="Pang S."/>
            <person name="Trott D.J."/>
            <person name="Abraham S."/>
            <person name="Coombs G.W."/>
            <person name="Jordan D."/>
            <person name="McIntyre L."/>
            <person name="Davies M.R."/>
            <person name="Norris J."/>
        </authorList>
    </citation>
    <scope>NUCLEOTIDE SEQUENCE [LARGE SCALE GENOMIC DNA]</scope>
    <source>
        <strain evidence="10 11">F25</strain>
    </source>
</reference>
<dbReference type="Pfam" id="PF07690">
    <property type="entry name" value="MFS_1"/>
    <property type="match status" value="1"/>
</dbReference>
<organism evidence="10 11">
    <name type="scientific">Staphylococcus felis</name>
    <dbReference type="NCBI Taxonomy" id="46127"/>
    <lineage>
        <taxon>Bacteria</taxon>
        <taxon>Bacillati</taxon>
        <taxon>Bacillota</taxon>
        <taxon>Bacilli</taxon>
        <taxon>Bacillales</taxon>
        <taxon>Staphylococcaceae</taxon>
        <taxon>Staphylococcus</taxon>
    </lineage>
</organism>
<dbReference type="Proteomes" id="UP000597038">
    <property type="component" value="Unassembled WGS sequence"/>
</dbReference>
<keyword evidence="3" id="KW-1003">Cell membrane</keyword>
<dbReference type="GO" id="GO:0005886">
    <property type="term" value="C:plasma membrane"/>
    <property type="evidence" value="ECO:0007669"/>
    <property type="project" value="UniProtKB-SubCell"/>
</dbReference>
<dbReference type="InterPro" id="IPR020846">
    <property type="entry name" value="MFS_dom"/>
</dbReference>
<comment type="caution">
    <text evidence="10">The sequence shown here is derived from an EMBL/GenBank/DDBJ whole genome shotgun (WGS) entry which is preliminary data.</text>
</comment>
<keyword evidence="12" id="KW-1185">Reference proteome</keyword>
<dbReference type="EMBL" id="JAEDAQ010000019">
    <property type="protein sequence ID" value="MBH9581789.1"/>
    <property type="molecule type" value="Genomic_DNA"/>
</dbReference>
<dbReference type="AlphaFoldDB" id="A0AAX1RVL2"/>
<dbReference type="GO" id="GO:0022857">
    <property type="term" value="F:transmembrane transporter activity"/>
    <property type="evidence" value="ECO:0007669"/>
    <property type="project" value="InterPro"/>
</dbReference>
<evidence type="ECO:0000256" key="5">
    <source>
        <dbReference type="ARBA" id="ARBA00022989"/>
    </source>
</evidence>
<dbReference type="Gene3D" id="1.20.1250.20">
    <property type="entry name" value="MFS general substrate transporter like domains"/>
    <property type="match status" value="2"/>
</dbReference>
<feature type="transmembrane region" description="Helical" evidence="7">
    <location>
        <begin position="157"/>
        <end position="179"/>
    </location>
</feature>
<keyword evidence="2" id="KW-0813">Transport</keyword>
<feature type="transmembrane region" description="Helical" evidence="7">
    <location>
        <begin position="294"/>
        <end position="312"/>
    </location>
</feature>
<evidence type="ECO:0000259" key="8">
    <source>
        <dbReference type="PROSITE" id="PS50850"/>
    </source>
</evidence>
<evidence type="ECO:0000313" key="9">
    <source>
        <dbReference type="EMBL" id="MBH9581789.1"/>
    </source>
</evidence>
<feature type="transmembrane region" description="Helical" evidence="7">
    <location>
        <begin position="333"/>
        <end position="353"/>
    </location>
</feature>
<evidence type="ECO:0000256" key="3">
    <source>
        <dbReference type="ARBA" id="ARBA00022475"/>
    </source>
</evidence>
<evidence type="ECO:0000313" key="11">
    <source>
        <dbReference type="Proteomes" id="UP000256337"/>
    </source>
</evidence>
<feature type="domain" description="Major facilitator superfamily (MFS) profile" evidence="8">
    <location>
        <begin position="5"/>
        <end position="381"/>
    </location>
</feature>
<name>A0AAX1RVL2_9STAP</name>
<accession>A0AAX1RVL2</accession>
<feature type="transmembrane region" description="Helical" evidence="7">
    <location>
        <begin position="7"/>
        <end position="27"/>
    </location>
</feature>
<feature type="transmembrane region" description="Helical" evidence="7">
    <location>
        <begin position="70"/>
        <end position="88"/>
    </location>
</feature>
<evidence type="ECO:0000313" key="10">
    <source>
        <dbReference type="EMBL" id="REI22668.1"/>
    </source>
</evidence>
<evidence type="ECO:0000256" key="1">
    <source>
        <dbReference type="ARBA" id="ARBA00004651"/>
    </source>
</evidence>